<evidence type="ECO:0000256" key="1">
    <source>
        <dbReference type="ARBA" id="ARBA00000085"/>
    </source>
</evidence>
<evidence type="ECO:0000259" key="11">
    <source>
        <dbReference type="PROSITE" id="PS50885"/>
    </source>
</evidence>
<dbReference type="CDD" id="cd06225">
    <property type="entry name" value="HAMP"/>
    <property type="match status" value="1"/>
</dbReference>
<evidence type="ECO:0000256" key="9">
    <source>
        <dbReference type="SAM" id="Phobius"/>
    </source>
</evidence>
<comment type="caution">
    <text evidence="12">The sequence shown here is derived from an EMBL/GenBank/DDBJ whole genome shotgun (WGS) entry which is preliminary data.</text>
</comment>
<sequence>MRSLALKLTLAFLAVGISGALLVAAVSGLNTRQEFSRFVTQRRGNPLLADLMLGHYTKNSGWEGIQNRLDNEPFLDIVRQRIVLVDGEQNVVYSHLPEYRGLDITELNLEGGIPIEKDGLRVGTIYDVNRFASGGRLPRLSPESFFLRNVNQATGVAALIAALLALLLGILLSRELTRPLRELTSATEEMSTGHLGAQVNVYSQDEIGKLASSFNQMSSELAEASRYRQQMTADIAHDLRTPLTVLRGYTEGLSDGSIQGRQELYELLHQEVAHLQRLVEDLRTLSLADAGELPLSMRAVDPKALLERTGLAHVMQANQRDVDLRVEAPELLPSVAVDLERMTQVLNNLVTNALRYTYEGKITLSAASQDGFVTLQVADTGTGIAGDDLQHIFDRFYRADSSRSRDGFAQSGLGLAIAKAIVEAHDGTIHAESTPGEGSRFTIQLPKSAS</sequence>
<keyword evidence="9" id="KW-1133">Transmembrane helix</keyword>
<evidence type="ECO:0000313" key="12">
    <source>
        <dbReference type="EMBL" id="MXY92865.1"/>
    </source>
</evidence>
<dbReference type="Gene3D" id="1.10.287.130">
    <property type="match status" value="1"/>
</dbReference>
<dbReference type="InterPro" id="IPR004358">
    <property type="entry name" value="Sig_transdc_His_kin-like_C"/>
</dbReference>
<keyword evidence="9" id="KW-0812">Transmembrane</keyword>
<evidence type="ECO:0000256" key="5">
    <source>
        <dbReference type="ARBA" id="ARBA00022679"/>
    </source>
</evidence>
<dbReference type="GO" id="GO:0016020">
    <property type="term" value="C:membrane"/>
    <property type="evidence" value="ECO:0007669"/>
    <property type="project" value="UniProtKB-SubCell"/>
</dbReference>
<dbReference type="SUPFAM" id="SSF55874">
    <property type="entry name" value="ATPase domain of HSP90 chaperone/DNA topoisomerase II/histidine kinase"/>
    <property type="match status" value="1"/>
</dbReference>
<feature type="transmembrane region" description="Helical" evidence="9">
    <location>
        <begin position="153"/>
        <end position="172"/>
    </location>
</feature>
<dbReference type="PANTHER" id="PTHR43711">
    <property type="entry name" value="TWO-COMPONENT HISTIDINE KINASE"/>
    <property type="match status" value="1"/>
</dbReference>
<keyword evidence="7" id="KW-0902">Two-component regulatory system</keyword>
<dbReference type="Gene3D" id="3.30.565.10">
    <property type="entry name" value="Histidine kinase-like ATPase, C-terminal domain"/>
    <property type="match status" value="1"/>
</dbReference>
<dbReference type="InterPro" id="IPR003594">
    <property type="entry name" value="HATPase_dom"/>
</dbReference>
<protein>
    <recommendedName>
        <fullName evidence="3">histidine kinase</fullName>
        <ecNumber evidence="3">2.7.13.3</ecNumber>
    </recommendedName>
</protein>
<evidence type="ECO:0000256" key="6">
    <source>
        <dbReference type="ARBA" id="ARBA00022777"/>
    </source>
</evidence>
<dbReference type="InterPro" id="IPR003660">
    <property type="entry name" value="HAMP_dom"/>
</dbReference>
<dbReference type="GO" id="GO:0000155">
    <property type="term" value="F:phosphorelay sensor kinase activity"/>
    <property type="evidence" value="ECO:0007669"/>
    <property type="project" value="InterPro"/>
</dbReference>
<dbReference type="PROSITE" id="PS50885">
    <property type="entry name" value="HAMP"/>
    <property type="match status" value="1"/>
</dbReference>
<proteinExistence type="predicted"/>
<keyword evidence="4" id="KW-0597">Phosphoprotein</keyword>
<keyword evidence="5" id="KW-0808">Transferase</keyword>
<dbReference type="Pfam" id="PF00672">
    <property type="entry name" value="HAMP"/>
    <property type="match status" value="1"/>
</dbReference>
<dbReference type="SMART" id="SM00387">
    <property type="entry name" value="HATPase_c"/>
    <property type="match status" value="1"/>
</dbReference>
<keyword evidence="9" id="KW-0472">Membrane</keyword>
<dbReference type="SUPFAM" id="SSF47384">
    <property type="entry name" value="Homodimeric domain of signal transducing histidine kinase"/>
    <property type="match status" value="1"/>
</dbReference>
<dbReference type="Pfam" id="PF02518">
    <property type="entry name" value="HATPase_c"/>
    <property type="match status" value="1"/>
</dbReference>
<evidence type="ECO:0000256" key="7">
    <source>
        <dbReference type="ARBA" id="ARBA00023012"/>
    </source>
</evidence>
<dbReference type="InterPro" id="IPR050736">
    <property type="entry name" value="Sensor_HK_Regulatory"/>
</dbReference>
<evidence type="ECO:0000256" key="3">
    <source>
        <dbReference type="ARBA" id="ARBA00012438"/>
    </source>
</evidence>
<dbReference type="SMART" id="SM00388">
    <property type="entry name" value="HisKA"/>
    <property type="match status" value="1"/>
</dbReference>
<dbReference type="InterPro" id="IPR036890">
    <property type="entry name" value="HATPase_C_sf"/>
</dbReference>
<dbReference type="SMART" id="SM00304">
    <property type="entry name" value="HAMP"/>
    <property type="match status" value="1"/>
</dbReference>
<dbReference type="CDD" id="cd00082">
    <property type="entry name" value="HisKA"/>
    <property type="match status" value="1"/>
</dbReference>
<dbReference type="InterPro" id="IPR003661">
    <property type="entry name" value="HisK_dim/P_dom"/>
</dbReference>
<feature type="domain" description="Histidine kinase" evidence="10">
    <location>
        <begin position="234"/>
        <end position="449"/>
    </location>
</feature>
<dbReference type="InterPro" id="IPR005467">
    <property type="entry name" value="His_kinase_dom"/>
</dbReference>
<dbReference type="AlphaFoldDB" id="A0A6B0YRW3"/>
<dbReference type="EC" id="2.7.13.3" evidence="3"/>
<dbReference type="PROSITE" id="PS50109">
    <property type="entry name" value="HIS_KIN"/>
    <property type="match status" value="1"/>
</dbReference>
<dbReference type="EMBL" id="VXRG01000045">
    <property type="protein sequence ID" value="MXY92865.1"/>
    <property type="molecule type" value="Genomic_DNA"/>
</dbReference>
<accession>A0A6B0YRW3</accession>
<comment type="catalytic activity">
    <reaction evidence="1">
        <text>ATP + protein L-histidine = ADP + protein N-phospho-L-histidine.</text>
        <dbReference type="EC" id="2.7.13.3"/>
    </reaction>
</comment>
<reference evidence="12" key="1">
    <citation type="submission" date="2019-09" db="EMBL/GenBank/DDBJ databases">
        <title>Characterisation of the sponge microbiome using genome-centric metagenomics.</title>
        <authorList>
            <person name="Engelberts J.P."/>
            <person name="Robbins S.J."/>
            <person name="De Goeij J.M."/>
            <person name="Aranda M."/>
            <person name="Bell S.C."/>
            <person name="Webster N.S."/>
        </authorList>
    </citation>
    <scope>NUCLEOTIDE SEQUENCE</scope>
    <source>
        <strain evidence="12">SB0664_bin_27</strain>
    </source>
</reference>
<dbReference type="CDD" id="cd00075">
    <property type="entry name" value="HATPase"/>
    <property type="match status" value="1"/>
</dbReference>
<feature type="region of interest" description="Disordered" evidence="8">
    <location>
        <begin position="431"/>
        <end position="450"/>
    </location>
</feature>
<evidence type="ECO:0000259" key="10">
    <source>
        <dbReference type="PROSITE" id="PS50109"/>
    </source>
</evidence>
<dbReference type="FunFam" id="3.30.565.10:FF:000006">
    <property type="entry name" value="Sensor histidine kinase WalK"/>
    <property type="match status" value="1"/>
</dbReference>
<name>A0A6B0YRW3_9CHLR</name>
<dbReference type="Pfam" id="PF00512">
    <property type="entry name" value="HisKA"/>
    <property type="match status" value="1"/>
</dbReference>
<feature type="domain" description="HAMP" evidence="11">
    <location>
        <begin position="174"/>
        <end position="226"/>
    </location>
</feature>
<dbReference type="Gene3D" id="6.10.340.10">
    <property type="match status" value="1"/>
</dbReference>
<organism evidence="12">
    <name type="scientific">Caldilineaceae bacterium SB0664_bin_27</name>
    <dbReference type="NCBI Taxonomy" id="2605260"/>
    <lineage>
        <taxon>Bacteria</taxon>
        <taxon>Bacillati</taxon>
        <taxon>Chloroflexota</taxon>
        <taxon>Caldilineae</taxon>
        <taxon>Caldilineales</taxon>
        <taxon>Caldilineaceae</taxon>
    </lineage>
</organism>
<evidence type="ECO:0000256" key="2">
    <source>
        <dbReference type="ARBA" id="ARBA00004370"/>
    </source>
</evidence>
<keyword evidence="6" id="KW-0418">Kinase</keyword>
<evidence type="ECO:0000256" key="4">
    <source>
        <dbReference type="ARBA" id="ARBA00022553"/>
    </source>
</evidence>
<dbReference type="PRINTS" id="PR00344">
    <property type="entry name" value="BCTRLSENSOR"/>
</dbReference>
<comment type="subcellular location">
    <subcellularLocation>
        <location evidence="2">Membrane</location>
    </subcellularLocation>
</comment>
<evidence type="ECO:0000256" key="8">
    <source>
        <dbReference type="SAM" id="MobiDB-lite"/>
    </source>
</evidence>
<dbReference type="SUPFAM" id="SSF158472">
    <property type="entry name" value="HAMP domain-like"/>
    <property type="match status" value="1"/>
</dbReference>
<dbReference type="InterPro" id="IPR036097">
    <property type="entry name" value="HisK_dim/P_sf"/>
</dbReference>
<dbReference type="PANTHER" id="PTHR43711:SF1">
    <property type="entry name" value="HISTIDINE KINASE 1"/>
    <property type="match status" value="1"/>
</dbReference>
<feature type="compositionally biased region" description="Polar residues" evidence="8">
    <location>
        <begin position="441"/>
        <end position="450"/>
    </location>
</feature>
<gene>
    <name evidence="12" type="ORF">F4Y42_05380</name>
</gene>